<dbReference type="Proteomes" id="UP001370490">
    <property type="component" value="Unassembled WGS sequence"/>
</dbReference>
<dbReference type="InterPro" id="IPR036236">
    <property type="entry name" value="Znf_C2H2_sf"/>
</dbReference>
<evidence type="ECO:0000256" key="1">
    <source>
        <dbReference type="SAM" id="MobiDB-lite"/>
    </source>
</evidence>
<comment type="caution">
    <text evidence="3">The sequence shown here is derived from an EMBL/GenBank/DDBJ whole genome shotgun (WGS) entry which is preliminary data.</text>
</comment>
<organism evidence="3 4">
    <name type="scientific">Dillenia turbinata</name>
    <dbReference type="NCBI Taxonomy" id="194707"/>
    <lineage>
        <taxon>Eukaryota</taxon>
        <taxon>Viridiplantae</taxon>
        <taxon>Streptophyta</taxon>
        <taxon>Embryophyta</taxon>
        <taxon>Tracheophyta</taxon>
        <taxon>Spermatophyta</taxon>
        <taxon>Magnoliopsida</taxon>
        <taxon>eudicotyledons</taxon>
        <taxon>Gunneridae</taxon>
        <taxon>Pentapetalae</taxon>
        <taxon>Dilleniales</taxon>
        <taxon>Dilleniaceae</taxon>
        <taxon>Dillenia</taxon>
    </lineage>
</organism>
<dbReference type="Gene3D" id="3.30.160.60">
    <property type="entry name" value="Classic Zinc Finger"/>
    <property type="match status" value="2"/>
</dbReference>
<dbReference type="SMART" id="SM00451">
    <property type="entry name" value="ZnF_U1"/>
    <property type="match status" value="2"/>
</dbReference>
<gene>
    <name evidence="3" type="ORF">RJ641_017013</name>
</gene>
<name>A0AAN8UV22_9MAGN</name>
<feature type="region of interest" description="Disordered" evidence="1">
    <location>
        <begin position="194"/>
        <end position="268"/>
    </location>
</feature>
<feature type="region of interest" description="Disordered" evidence="1">
    <location>
        <begin position="354"/>
        <end position="442"/>
    </location>
</feature>
<dbReference type="InterPro" id="IPR013087">
    <property type="entry name" value="Znf_C2H2_type"/>
</dbReference>
<reference evidence="3 4" key="1">
    <citation type="submission" date="2023-12" db="EMBL/GenBank/DDBJ databases">
        <title>A high-quality genome assembly for Dillenia turbinata (Dilleniales).</title>
        <authorList>
            <person name="Chanderbali A."/>
        </authorList>
    </citation>
    <scope>NUCLEOTIDE SEQUENCE [LARGE SCALE GENOMIC DNA]</scope>
    <source>
        <strain evidence="3">LSX21</strain>
        <tissue evidence="3">Leaf</tissue>
    </source>
</reference>
<feature type="domain" description="U1-type" evidence="2">
    <location>
        <begin position="284"/>
        <end position="318"/>
    </location>
</feature>
<feature type="region of interest" description="Disordered" evidence="1">
    <location>
        <begin position="37"/>
        <end position="69"/>
    </location>
</feature>
<protein>
    <recommendedName>
        <fullName evidence="2">U1-type domain-containing protein</fullName>
    </recommendedName>
</protein>
<accession>A0AAN8UV22</accession>
<keyword evidence="4" id="KW-1185">Reference proteome</keyword>
<dbReference type="SUPFAM" id="SSF57667">
    <property type="entry name" value="beta-beta-alpha zinc fingers"/>
    <property type="match status" value="2"/>
</dbReference>
<dbReference type="InterPro" id="IPR003604">
    <property type="entry name" value="Matrin/U1-like-C_Znf_C2H2"/>
</dbReference>
<dbReference type="Pfam" id="PF12874">
    <property type="entry name" value="zf-met"/>
    <property type="match status" value="2"/>
</dbReference>
<feature type="compositionally biased region" description="Basic and acidic residues" evidence="1">
    <location>
        <begin position="372"/>
        <end position="386"/>
    </location>
</feature>
<feature type="region of interest" description="Disordered" evidence="1">
    <location>
        <begin position="558"/>
        <end position="606"/>
    </location>
</feature>
<dbReference type="PANTHER" id="PTHR47487:SF3">
    <property type="entry name" value="GLUTENIN, HIGH MOLECULAR WEIGHT SUBUNIT 12-LIKE"/>
    <property type="match status" value="1"/>
</dbReference>
<dbReference type="EMBL" id="JBAMMX010000022">
    <property type="protein sequence ID" value="KAK6918591.1"/>
    <property type="molecule type" value="Genomic_DNA"/>
</dbReference>
<evidence type="ECO:0000259" key="2">
    <source>
        <dbReference type="SMART" id="SM00451"/>
    </source>
</evidence>
<feature type="compositionally biased region" description="Basic and acidic residues" evidence="1">
    <location>
        <begin position="395"/>
        <end position="408"/>
    </location>
</feature>
<feature type="compositionally biased region" description="Basic residues" evidence="1">
    <location>
        <begin position="415"/>
        <end position="436"/>
    </location>
</feature>
<evidence type="ECO:0000313" key="3">
    <source>
        <dbReference type="EMBL" id="KAK6918591.1"/>
    </source>
</evidence>
<sequence length="606" mass="67205">MDRQQQSTYISSYAAYYHPHQYPNYYQQHQDYANYYNQPQSQSQPNSSPIRPPGVSTPPPDSSNPVASSNHAQIHHDFEYYHLYQQRQFQPQQQHHMVFGRVSKSTDASVIMNSFHHNFEAYSCEWKHGLDNFYQLVWHFVRKDLLLQGPCHGQEGLSMNPKISLELQSFTASLELIPLSPVSGSLLFQSERTLHKGHRKRGGKSFMRGGHAALTHGRGRDWSSGQHFPPLASASTASNLPHAASTPAPGGPPKASIQPPLASGPSMAPFPTQAHASLVPIRPSRMAWCELCRVDCNTFEILEQHKNGKKHKKKELQKLKKVMTGTITEQMSVPISIFQPNVVQRNAKAVDLKQESPGKLPVEDSICDTASSDDRNGERDQQKNLPEKVQNPVAELKENQAGEQKMDHSGVCGRGLKRHLRGGQGAKRMRTNQWHRRQAEPSKPKEVISLTCKLCNVKCGSQVVFDSHLAGKKHLSKLKKFHGNQPILGNGDLQATFSTNPNTSSFNLAHIDQQTLLGCRNFLALLVEYILPRATAAAFAPTAAPLQANGSVSEPPLALASESASETHQQQIPNREMSKVSNVAPLQQIPPDLPVKDPPASQSPKS</sequence>
<feature type="domain" description="U1-type" evidence="2">
    <location>
        <begin position="447"/>
        <end position="481"/>
    </location>
</feature>
<dbReference type="GO" id="GO:0008270">
    <property type="term" value="F:zinc ion binding"/>
    <property type="evidence" value="ECO:0007669"/>
    <property type="project" value="InterPro"/>
</dbReference>
<feature type="compositionally biased region" description="Pro residues" evidence="1">
    <location>
        <begin position="50"/>
        <end position="62"/>
    </location>
</feature>
<dbReference type="PANTHER" id="PTHR47487">
    <property type="entry name" value="OS06G0651300 PROTEIN-RELATED"/>
    <property type="match status" value="1"/>
</dbReference>
<evidence type="ECO:0000313" key="4">
    <source>
        <dbReference type="Proteomes" id="UP001370490"/>
    </source>
</evidence>
<feature type="compositionally biased region" description="Polar residues" evidence="1">
    <location>
        <begin position="562"/>
        <end position="585"/>
    </location>
</feature>
<dbReference type="AlphaFoldDB" id="A0AAN8UV22"/>
<proteinExistence type="predicted"/>
<feature type="compositionally biased region" description="Low complexity" evidence="1">
    <location>
        <begin position="37"/>
        <end position="49"/>
    </location>
</feature>
<dbReference type="GO" id="GO:0003676">
    <property type="term" value="F:nucleic acid binding"/>
    <property type="evidence" value="ECO:0007669"/>
    <property type="project" value="InterPro"/>
</dbReference>